<name>A0ABT0JYK4_9ACTN</name>
<gene>
    <name evidence="1" type="ORF">MXD59_12715</name>
</gene>
<accession>A0ABT0JYK4</accession>
<sequence>MAEPITPDYVQPPPLSADTIARARQTITRLVVDPREKAELLSMLALHDDPEESR</sequence>
<reference evidence="1 2" key="1">
    <citation type="submission" date="2022-04" db="EMBL/GenBank/DDBJ databases">
        <title>Genome diversity in the genus Frankia.</title>
        <authorList>
            <person name="Carlos-Shanley C."/>
            <person name="Hahn D."/>
        </authorList>
    </citation>
    <scope>NUCLEOTIDE SEQUENCE [LARGE SCALE GENOMIC DNA]</scope>
    <source>
        <strain evidence="1 2">Ag45/Mut15</strain>
    </source>
</reference>
<dbReference type="EMBL" id="JALKFT010000010">
    <property type="protein sequence ID" value="MCK9876630.1"/>
    <property type="molecule type" value="Genomic_DNA"/>
</dbReference>
<evidence type="ECO:0000313" key="1">
    <source>
        <dbReference type="EMBL" id="MCK9876630.1"/>
    </source>
</evidence>
<dbReference type="Proteomes" id="UP001201873">
    <property type="component" value="Unassembled WGS sequence"/>
</dbReference>
<keyword evidence="2" id="KW-1185">Reference proteome</keyword>
<protein>
    <submittedName>
        <fullName evidence="1">Uncharacterized protein</fullName>
    </submittedName>
</protein>
<dbReference type="RefSeq" id="WP_163548363.1">
    <property type="nucleotide sequence ID" value="NZ_JALKFT010000010.1"/>
</dbReference>
<evidence type="ECO:0000313" key="2">
    <source>
        <dbReference type="Proteomes" id="UP001201873"/>
    </source>
</evidence>
<proteinExistence type="predicted"/>
<organism evidence="1 2">
    <name type="scientific">Frankia umida</name>
    <dbReference type="NCBI Taxonomy" id="573489"/>
    <lineage>
        <taxon>Bacteria</taxon>
        <taxon>Bacillati</taxon>
        <taxon>Actinomycetota</taxon>
        <taxon>Actinomycetes</taxon>
        <taxon>Frankiales</taxon>
        <taxon>Frankiaceae</taxon>
        <taxon>Frankia</taxon>
    </lineage>
</organism>
<comment type="caution">
    <text evidence="1">The sequence shown here is derived from an EMBL/GenBank/DDBJ whole genome shotgun (WGS) entry which is preliminary data.</text>
</comment>